<feature type="domain" description="HTH hxlR-type" evidence="5">
    <location>
        <begin position="4"/>
        <end position="106"/>
    </location>
</feature>
<dbReference type="RefSeq" id="WP_227568652.1">
    <property type="nucleotide sequence ID" value="NZ_CP101988.1"/>
</dbReference>
<evidence type="ECO:0000313" key="6">
    <source>
        <dbReference type="EMBL" id="UUI75269.1"/>
    </source>
</evidence>
<dbReference type="Pfam" id="PF01638">
    <property type="entry name" value="HxlR"/>
    <property type="match status" value="1"/>
</dbReference>
<keyword evidence="2" id="KW-0238">DNA-binding</keyword>
<evidence type="ECO:0000259" key="5">
    <source>
        <dbReference type="PROSITE" id="PS51118"/>
    </source>
</evidence>
<name>A0ABY5KYM5_9CELL</name>
<dbReference type="Proteomes" id="UP001316189">
    <property type="component" value="Chromosome"/>
</dbReference>
<keyword evidence="3" id="KW-0804">Transcription</keyword>
<feature type="region of interest" description="Disordered" evidence="4">
    <location>
        <begin position="90"/>
        <end position="125"/>
    </location>
</feature>
<accession>A0ABY5KYM5</accession>
<dbReference type="Gene3D" id="1.10.10.10">
    <property type="entry name" value="Winged helix-like DNA-binding domain superfamily/Winged helix DNA-binding domain"/>
    <property type="match status" value="1"/>
</dbReference>
<evidence type="ECO:0000256" key="3">
    <source>
        <dbReference type="ARBA" id="ARBA00023163"/>
    </source>
</evidence>
<dbReference type="PROSITE" id="PS51118">
    <property type="entry name" value="HTH_HXLR"/>
    <property type="match status" value="1"/>
</dbReference>
<dbReference type="SUPFAM" id="SSF46785">
    <property type="entry name" value="Winged helix' DNA-binding domain"/>
    <property type="match status" value="1"/>
</dbReference>
<organism evidence="6 7">
    <name type="scientific">Cellulomonas chengniuliangii</name>
    <dbReference type="NCBI Taxonomy" id="2968084"/>
    <lineage>
        <taxon>Bacteria</taxon>
        <taxon>Bacillati</taxon>
        <taxon>Actinomycetota</taxon>
        <taxon>Actinomycetes</taxon>
        <taxon>Micrococcales</taxon>
        <taxon>Cellulomonadaceae</taxon>
        <taxon>Cellulomonas</taxon>
    </lineage>
</organism>
<keyword evidence="7" id="KW-1185">Reference proteome</keyword>
<evidence type="ECO:0000256" key="4">
    <source>
        <dbReference type="SAM" id="MobiDB-lite"/>
    </source>
</evidence>
<dbReference type="PANTHER" id="PTHR33204">
    <property type="entry name" value="TRANSCRIPTIONAL REGULATOR, MARR FAMILY"/>
    <property type="match status" value="1"/>
</dbReference>
<dbReference type="InterPro" id="IPR036388">
    <property type="entry name" value="WH-like_DNA-bd_sf"/>
</dbReference>
<keyword evidence="1" id="KW-0805">Transcription regulation</keyword>
<evidence type="ECO:0000313" key="7">
    <source>
        <dbReference type="Proteomes" id="UP001316189"/>
    </source>
</evidence>
<dbReference type="InterPro" id="IPR002577">
    <property type="entry name" value="HTH_HxlR"/>
</dbReference>
<proteinExistence type="predicted"/>
<dbReference type="PANTHER" id="PTHR33204:SF37">
    <property type="entry name" value="HTH-TYPE TRANSCRIPTIONAL REGULATOR YODB"/>
    <property type="match status" value="1"/>
</dbReference>
<reference evidence="6 7" key="1">
    <citation type="submission" date="2022-07" db="EMBL/GenBank/DDBJ databases">
        <title>Novel species in genus cellulomonas.</title>
        <authorList>
            <person name="Ye L."/>
        </authorList>
    </citation>
    <scope>NUCLEOTIDE SEQUENCE [LARGE SCALE GENOMIC DNA]</scope>
    <source>
        <strain evidence="7">zg-Y338</strain>
    </source>
</reference>
<dbReference type="EMBL" id="CP101988">
    <property type="protein sequence ID" value="UUI75269.1"/>
    <property type="molecule type" value="Genomic_DNA"/>
</dbReference>
<protein>
    <submittedName>
        <fullName evidence="6">Helix-turn-helix transcriptional regulator</fullName>
    </submittedName>
</protein>
<dbReference type="InterPro" id="IPR036390">
    <property type="entry name" value="WH_DNA-bd_sf"/>
</dbReference>
<evidence type="ECO:0000256" key="2">
    <source>
        <dbReference type="ARBA" id="ARBA00023125"/>
    </source>
</evidence>
<evidence type="ECO:0000256" key="1">
    <source>
        <dbReference type="ARBA" id="ARBA00023015"/>
    </source>
</evidence>
<sequence length="125" mass="12815">MTADPERAGALARAFGLLGKRWNGVILGSLVDGPLGYTALRRAVGASDSVLAGRLAELTAAGVVARAVEPGPPVTVRYSLTESGQALAPGLHELSRWAQRHLPDPGRTPGTEPGGKVSDGSRPSP</sequence>
<gene>
    <name evidence="6" type="ORF">NP064_16145</name>
</gene>